<evidence type="ECO:0000256" key="1">
    <source>
        <dbReference type="SAM" id="MobiDB-lite"/>
    </source>
</evidence>
<organism evidence="2 3">
    <name type="scientific">Portunus trituberculatus</name>
    <name type="common">Swimming crab</name>
    <name type="synonym">Neptunus trituberculatus</name>
    <dbReference type="NCBI Taxonomy" id="210409"/>
    <lineage>
        <taxon>Eukaryota</taxon>
        <taxon>Metazoa</taxon>
        <taxon>Ecdysozoa</taxon>
        <taxon>Arthropoda</taxon>
        <taxon>Crustacea</taxon>
        <taxon>Multicrustacea</taxon>
        <taxon>Malacostraca</taxon>
        <taxon>Eumalacostraca</taxon>
        <taxon>Eucarida</taxon>
        <taxon>Decapoda</taxon>
        <taxon>Pleocyemata</taxon>
        <taxon>Brachyura</taxon>
        <taxon>Eubrachyura</taxon>
        <taxon>Portunoidea</taxon>
        <taxon>Portunidae</taxon>
        <taxon>Portuninae</taxon>
        <taxon>Portunus</taxon>
    </lineage>
</organism>
<dbReference type="EMBL" id="VSRR010095325">
    <property type="protein sequence ID" value="MPC93572.1"/>
    <property type="molecule type" value="Genomic_DNA"/>
</dbReference>
<protein>
    <submittedName>
        <fullName evidence="2">Uncharacterized protein</fullName>
    </submittedName>
</protein>
<dbReference type="Proteomes" id="UP000324222">
    <property type="component" value="Unassembled WGS sequence"/>
</dbReference>
<gene>
    <name evidence="2" type="ORF">E2C01_088705</name>
</gene>
<reference evidence="2 3" key="1">
    <citation type="submission" date="2019-05" db="EMBL/GenBank/DDBJ databases">
        <title>Another draft genome of Portunus trituberculatus and its Hox gene families provides insights of decapod evolution.</title>
        <authorList>
            <person name="Jeong J.-H."/>
            <person name="Song I."/>
            <person name="Kim S."/>
            <person name="Choi T."/>
            <person name="Kim D."/>
            <person name="Ryu S."/>
            <person name="Kim W."/>
        </authorList>
    </citation>
    <scope>NUCLEOTIDE SEQUENCE [LARGE SCALE GENOMIC DNA]</scope>
    <source>
        <tissue evidence="2">Muscle</tissue>
    </source>
</reference>
<feature type="region of interest" description="Disordered" evidence="1">
    <location>
        <begin position="1"/>
        <end position="33"/>
    </location>
</feature>
<accession>A0A5B7JBG6</accession>
<comment type="caution">
    <text evidence="2">The sequence shown here is derived from an EMBL/GenBank/DDBJ whole genome shotgun (WGS) entry which is preliminary data.</text>
</comment>
<evidence type="ECO:0000313" key="3">
    <source>
        <dbReference type="Proteomes" id="UP000324222"/>
    </source>
</evidence>
<keyword evidence="3" id="KW-1185">Reference proteome</keyword>
<proteinExistence type="predicted"/>
<feature type="compositionally biased region" description="Basic and acidic residues" evidence="1">
    <location>
        <begin position="1"/>
        <end position="18"/>
    </location>
</feature>
<dbReference type="AlphaFoldDB" id="A0A5B7JBG6"/>
<name>A0A5B7JBG6_PORTR</name>
<sequence length="108" mass="12357">MERLNKEARERKKVEVKMERKRRKKKGSGRENACMASWEMCARKKEEEEGLEDWLAGRLGVRQQVLGQRWACIEVAGGGGGGSRMREINSLPSLRRQFVVKAGRGGRR</sequence>
<evidence type="ECO:0000313" key="2">
    <source>
        <dbReference type="EMBL" id="MPC93572.1"/>
    </source>
</evidence>